<comment type="caution">
    <text evidence="11">The sequence shown here is derived from an EMBL/GenBank/DDBJ whole genome shotgun (WGS) entry which is preliminary data.</text>
</comment>
<keyword evidence="11" id="KW-0969">Cilium</keyword>
<keyword evidence="4" id="KW-0813">Transport</keyword>
<evidence type="ECO:0000313" key="12">
    <source>
        <dbReference type="Proteomes" id="UP000318102"/>
    </source>
</evidence>
<name>A0A559J261_9BACL</name>
<evidence type="ECO:0000256" key="3">
    <source>
        <dbReference type="ARBA" id="ARBA00020392"/>
    </source>
</evidence>
<evidence type="ECO:0000256" key="7">
    <source>
        <dbReference type="ARBA" id="ARBA00022795"/>
    </source>
</evidence>
<keyword evidence="6" id="KW-0145">Chemotaxis</keyword>
<dbReference type="Gene3D" id="1.10.287.1700">
    <property type="match status" value="1"/>
</dbReference>
<dbReference type="NCBIfam" id="TIGR02473">
    <property type="entry name" value="flagell_FliJ"/>
    <property type="match status" value="1"/>
</dbReference>
<keyword evidence="10" id="KW-1006">Bacterial flagellum protein export</keyword>
<evidence type="ECO:0000256" key="1">
    <source>
        <dbReference type="ARBA" id="ARBA00004413"/>
    </source>
</evidence>
<dbReference type="EMBL" id="VNJK01000001">
    <property type="protein sequence ID" value="TVX93978.1"/>
    <property type="molecule type" value="Genomic_DNA"/>
</dbReference>
<comment type="similarity">
    <text evidence="2">Belongs to the FliJ family.</text>
</comment>
<dbReference type="GO" id="GO:0006935">
    <property type="term" value="P:chemotaxis"/>
    <property type="evidence" value="ECO:0007669"/>
    <property type="project" value="UniProtKB-KW"/>
</dbReference>
<keyword evidence="9" id="KW-0472">Membrane</keyword>
<dbReference type="RefSeq" id="WP_144990984.1">
    <property type="nucleotide sequence ID" value="NZ_VNJK01000001.1"/>
</dbReference>
<sequence length="148" mass="17327">MKGFQYPFQKVLDLKTNTKKQAEWMLSQALGELQAEEDSLSRVKKERHDATITLQELVNACAPVHELQMWQHHILFLDDKLIVQYQRVKQAEGVVSTKQSALHQCMSDEKLWVKAREKAEQQFKFQVSLAEQNELDEMATVRYFMASR</sequence>
<keyword evidence="11" id="KW-0966">Cell projection</keyword>
<evidence type="ECO:0000256" key="8">
    <source>
        <dbReference type="ARBA" id="ARBA00022927"/>
    </source>
</evidence>
<evidence type="ECO:0000256" key="10">
    <source>
        <dbReference type="ARBA" id="ARBA00023225"/>
    </source>
</evidence>
<evidence type="ECO:0000256" key="4">
    <source>
        <dbReference type="ARBA" id="ARBA00022448"/>
    </source>
</evidence>
<dbReference type="InterPro" id="IPR053716">
    <property type="entry name" value="Flag_assembly_chemotaxis_eff"/>
</dbReference>
<keyword evidence="12" id="KW-1185">Reference proteome</keyword>
<dbReference type="GO" id="GO:0015031">
    <property type="term" value="P:protein transport"/>
    <property type="evidence" value="ECO:0007669"/>
    <property type="project" value="UniProtKB-KW"/>
</dbReference>
<accession>A0A559J261</accession>
<keyword evidence="7" id="KW-1005">Bacterial flagellum biogenesis</keyword>
<evidence type="ECO:0000256" key="5">
    <source>
        <dbReference type="ARBA" id="ARBA00022475"/>
    </source>
</evidence>
<proteinExistence type="inferred from homology"/>
<dbReference type="OrthoDB" id="2678901at2"/>
<dbReference type="GO" id="GO:0071973">
    <property type="term" value="P:bacterial-type flagellum-dependent cell motility"/>
    <property type="evidence" value="ECO:0007669"/>
    <property type="project" value="InterPro"/>
</dbReference>
<dbReference type="InterPro" id="IPR012823">
    <property type="entry name" value="Flagell_FliJ"/>
</dbReference>
<protein>
    <recommendedName>
        <fullName evidence="3">Flagellar FliJ protein</fullName>
    </recommendedName>
</protein>
<dbReference type="GO" id="GO:0009288">
    <property type="term" value="C:bacterial-type flagellum"/>
    <property type="evidence" value="ECO:0007669"/>
    <property type="project" value="InterPro"/>
</dbReference>
<evidence type="ECO:0000256" key="2">
    <source>
        <dbReference type="ARBA" id="ARBA00010004"/>
    </source>
</evidence>
<comment type="subcellular location">
    <subcellularLocation>
        <location evidence="1">Cell membrane</location>
        <topology evidence="1">Peripheral membrane protein</topology>
        <orientation evidence="1">Cytoplasmic side</orientation>
    </subcellularLocation>
</comment>
<gene>
    <name evidence="11" type="primary">fliJ</name>
    <name evidence="11" type="ORF">FPZ44_13505</name>
</gene>
<dbReference type="Proteomes" id="UP000318102">
    <property type="component" value="Unassembled WGS sequence"/>
</dbReference>
<dbReference type="GO" id="GO:0044781">
    <property type="term" value="P:bacterial-type flagellum organization"/>
    <property type="evidence" value="ECO:0007669"/>
    <property type="project" value="UniProtKB-KW"/>
</dbReference>
<dbReference type="AlphaFoldDB" id="A0A559J261"/>
<keyword evidence="5" id="KW-1003">Cell membrane</keyword>
<reference evidence="11 12" key="1">
    <citation type="submission" date="2019-07" db="EMBL/GenBank/DDBJ databases">
        <authorList>
            <person name="Kim J."/>
        </authorList>
    </citation>
    <scope>NUCLEOTIDE SEQUENCE [LARGE SCALE GENOMIC DNA]</scope>
    <source>
        <strain evidence="11 12">N4</strain>
    </source>
</reference>
<evidence type="ECO:0000256" key="6">
    <source>
        <dbReference type="ARBA" id="ARBA00022500"/>
    </source>
</evidence>
<keyword evidence="8" id="KW-0653">Protein transport</keyword>
<dbReference type="GO" id="GO:0005886">
    <property type="term" value="C:plasma membrane"/>
    <property type="evidence" value="ECO:0007669"/>
    <property type="project" value="UniProtKB-SubCell"/>
</dbReference>
<evidence type="ECO:0000256" key="9">
    <source>
        <dbReference type="ARBA" id="ARBA00023136"/>
    </source>
</evidence>
<dbReference type="Pfam" id="PF02050">
    <property type="entry name" value="FliJ"/>
    <property type="match status" value="1"/>
</dbReference>
<keyword evidence="11" id="KW-0282">Flagellum</keyword>
<organism evidence="11 12">
    <name type="scientific">Paenibacillus agilis</name>
    <dbReference type="NCBI Taxonomy" id="3020863"/>
    <lineage>
        <taxon>Bacteria</taxon>
        <taxon>Bacillati</taxon>
        <taxon>Bacillota</taxon>
        <taxon>Bacilli</taxon>
        <taxon>Bacillales</taxon>
        <taxon>Paenibacillaceae</taxon>
        <taxon>Paenibacillus</taxon>
    </lineage>
</organism>
<evidence type="ECO:0000313" key="11">
    <source>
        <dbReference type="EMBL" id="TVX93978.1"/>
    </source>
</evidence>